<evidence type="ECO:0000256" key="1">
    <source>
        <dbReference type="ARBA" id="ARBA00004141"/>
    </source>
</evidence>
<proteinExistence type="predicted"/>
<dbReference type="Gene3D" id="1.20.1510.10">
    <property type="entry name" value="Cation efflux protein transmembrane domain"/>
    <property type="match status" value="1"/>
</dbReference>
<evidence type="ECO:0000256" key="3">
    <source>
        <dbReference type="ARBA" id="ARBA00022692"/>
    </source>
</evidence>
<gene>
    <name evidence="8" type="ORF">VSR73_21945</name>
</gene>
<dbReference type="Pfam" id="PF01545">
    <property type="entry name" value="Cation_efflux"/>
    <property type="match status" value="1"/>
</dbReference>
<accession>A0ABU9RUH0</accession>
<dbReference type="InterPro" id="IPR036837">
    <property type="entry name" value="Cation_efflux_CTD_sf"/>
</dbReference>
<keyword evidence="3 6" id="KW-0812">Transmembrane</keyword>
<evidence type="ECO:0000313" key="9">
    <source>
        <dbReference type="Proteomes" id="UP001489897"/>
    </source>
</evidence>
<keyword evidence="2" id="KW-0813">Transport</keyword>
<comment type="subcellular location">
    <subcellularLocation>
        <location evidence="1">Membrane</location>
        <topology evidence="1">Multi-pass membrane protein</topology>
    </subcellularLocation>
</comment>
<dbReference type="InterPro" id="IPR040177">
    <property type="entry name" value="SLC30A9"/>
</dbReference>
<protein>
    <submittedName>
        <fullName evidence="8">Cation diffusion facilitator family transporter</fullName>
    </submittedName>
</protein>
<dbReference type="EMBL" id="JAYMRV010000006">
    <property type="protein sequence ID" value="MEM5423719.1"/>
    <property type="molecule type" value="Genomic_DNA"/>
</dbReference>
<evidence type="ECO:0000256" key="5">
    <source>
        <dbReference type="ARBA" id="ARBA00023136"/>
    </source>
</evidence>
<reference evidence="8 9" key="1">
    <citation type="submission" date="2024-01" db="EMBL/GenBank/DDBJ databases">
        <title>The diversity of rhizobia nodulating Mimosa spp. in eleven states of Brazil covering several biomes is determined by host plant, location, and edaphic factors.</title>
        <authorList>
            <person name="Rouws L."/>
            <person name="Barauna A."/>
            <person name="Beukes C."/>
            <person name="De Faria S.M."/>
            <person name="Gross E."/>
            <person name="Dos Reis Junior F.B."/>
            <person name="Simon M."/>
            <person name="Maluk M."/>
            <person name="Odee D.W."/>
            <person name="Kenicer G."/>
            <person name="Young J.P.W."/>
            <person name="Reis V.M."/>
            <person name="Zilli J."/>
            <person name="James E.K."/>
        </authorList>
    </citation>
    <scope>NUCLEOTIDE SEQUENCE [LARGE SCALE GENOMIC DNA]</scope>
    <source>
        <strain evidence="8 9">JPY167</strain>
    </source>
</reference>
<feature type="domain" description="Cation efflux protein transmembrane" evidence="7">
    <location>
        <begin position="34"/>
        <end position="236"/>
    </location>
</feature>
<evidence type="ECO:0000256" key="4">
    <source>
        <dbReference type="ARBA" id="ARBA00022989"/>
    </source>
</evidence>
<dbReference type="NCBIfam" id="TIGR01297">
    <property type="entry name" value="CDF"/>
    <property type="match status" value="1"/>
</dbReference>
<feature type="transmembrane region" description="Helical" evidence="6">
    <location>
        <begin position="101"/>
        <end position="124"/>
    </location>
</feature>
<dbReference type="PANTHER" id="PTHR13414:SF9">
    <property type="entry name" value="PROTON-COUPLED ZINC ANTIPORTER SLC30A9, MITOCHONDRIAL"/>
    <property type="match status" value="1"/>
</dbReference>
<keyword evidence="9" id="KW-1185">Reference proteome</keyword>
<dbReference type="Proteomes" id="UP001489897">
    <property type="component" value="Unassembled WGS sequence"/>
</dbReference>
<dbReference type="SUPFAM" id="SSF160240">
    <property type="entry name" value="Cation efflux protein cytoplasmic domain-like"/>
    <property type="match status" value="1"/>
</dbReference>
<evidence type="ECO:0000313" key="8">
    <source>
        <dbReference type="EMBL" id="MEM5423719.1"/>
    </source>
</evidence>
<dbReference type="InterPro" id="IPR002524">
    <property type="entry name" value="Cation_efflux"/>
</dbReference>
<evidence type="ECO:0000256" key="2">
    <source>
        <dbReference type="ARBA" id="ARBA00022448"/>
    </source>
</evidence>
<feature type="transmembrane region" description="Helical" evidence="6">
    <location>
        <begin position="189"/>
        <end position="209"/>
    </location>
</feature>
<feature type="transmembrane region" description="Helical" evidence="6">
    <location>
        <begin position="215"/>
        <end position="233"/>
    </location>
</feature>
<comment type="caution">
    <text evidence="8">The sequence shown here is derived from an EMBL/GenBank/DDBJ whole genome shotgun (WGS) entry which is preliminary data.</text>
</comment>
<feature type="transmembrane region" description="Helical" evidence="6">
    <location>
        <begin position="136"/>
        <end position="155"/>
    </location>
</feature>
<evidence type="ECO:0000259" key="7">
    <source>
        <dbReference type="Pfam" id="PF01545"/>
    </source>
</evidence>
<dbReference type="RefSeq" id="WP_342948289.1">
    <property type="nucleotide sequence ID" value="NZ_JAYMRV010000006.1"/>
</dbReference>
<dbReference type="InterPro" id="IPR027469">
    <property type="entry name" value="Cation_efflux_TMD_sf"/>
</dbReference>
<keyword evidence="5 6" id="KW-0472">Membrane</keyword>
<dbReference type="InterPro" id="IPR058533">
    <property type="entry name" value="Cation_efflux_TM"/>
</dbReference>
<dbReference type="PANTHER" id="PTHR13414">
    <property type="entry name" value="HUEL-CATION TRANSPORTER"/>
    <property type="match status" value="1"/>
</dbReference>
<sequence length="330" mass="35585">MDQDDRRCGARHPGVLMERGATGQASVKVPRAVYYALASNVVVALCKFAAAAYTNSGATLAEAAHSSADCLNQFLLIAGRRAARNRPDEQHPLGFGRETHFYAMLVALQFFFVGGLLSMAIGAWRLWHHSGVDHVQIALGVLAVAALAEGTALRASIRSVDRRRRAGGLWRWFRETGELENMLSIGEDAAALASLVVSIAGTGLAALTGWPGFDALGSIGVGGVMMAAAVFALREIKSLIVGEAARASVRRDMRAWLEARPEIGRVVSLVVLRWSDSLLVAVQAELAERCDAVELVRIIDRVENALQAAFPAARWVFFEPELPEHGEHPL</sequence>
<evidence type="ECO:0000256" key="6">
    <source>
        <dbReference type="SAM" id="Phobius"/>
    </source>
</evidence>
<organism evidence="8 9">
    <name type="scientific">Paraburkholderia ferrariae</name>
    <dbReference type="NCBI Taxonomy" id="386056"/>
    <lineage>
        <taxon>Bacteria</taxon>
        <taxon>Pseudomonadati</taxon>
        <taxon>Pseudomonadota</taxon>
        <taxon>Betaproteobacteria</taxon>
        <taxon>Burkholderiales</taxon>
        <taxon>Burkholderiaceae</taxon>
        <taxon>Paraburkholderia</taxon>
    </lineage>
</organism>
<dbReference type="SUPFAM" id="SSF161111">
    <property type="entry name" value="Cation efflux protein transmembrane domain-like"/>
    <property type="match status" value="1"/>
</dbReference>
<name>A0ABU9RUH0_9BURK</name>
<keyword evidence="4 6" id="KW-1133">Transmembrane helix</keyword>